<feature type="region of interest" description="Disordered" evidence="1">
    <location>
        <begin position="110"/>
        <end position="156"/>
    </location>
</feature>
<gene>
    <name evidence="2" type="ORF">AVEN_53331_1</name>
</gene>
<feature type="compositionally biased region" description="Polar residues" evidence="1">
    <location>
        <begin position="119"/>
        <end position="128"/>
    </location>
</feature>
<feature type="compositionally biased region" description="Basic residues" evidence="1">
    <location>
        <begin position="131"/>
        <end position="156"/>
    </location>
</feature>
<evidence type="ECO:0000313" key="3">
    <source>
        <dbReference type="Proteomes" id="UP000499080"/>
    </source>
</evidence>
<protein>
    <submittedName>
        <fullName evidence="2">Uncharacterized protein</fullName>
    </submittedName>
</protein>
<keyword evidence="3" id="KW-1185">Reference proteome</keyword>
<accession>A0A4Y2A9Z4</accession>
<dbReference type="EMBL" id="BGPR01000010">
    <property type="protein sequence ID" value="GBL76612.1"/>
    <property type="molecule type" value="Genomic_DNA"/>
</dbReference>
<proteinExistence type="predicted"/>
<name>A0A4Y2A9Z4_ARAVE</name>
<reference evidence="2 3" key="1">
    <citation type="journal article" date="2019" name="Sci. Rep.">
        <title>Orb-weaving spider Araneus ventricosus genome elucidates the spidroin gene catalogue.</title>
        <authorList>
            <person name="Kono N."/>
            <person name="Nakamura H."/>
            <person name="Ohtoshi R."/>
            <person name="Moran D.A.P."/>
            <person name="Shinohara A."/>
            <person name="Yoshida Y."/>
            <person name="Fujiwara M."/>
            <person name="Mori M."/>
            <person name="Tomita M."/>
            <person name="Arakawa K."/>
        </authorList>
    </citation>
    <scope>NUCLEOTIDE SEQUENCE [LARGE SCALE GENOMIC DNA]</scope>
</reference>
<evidence type="ECO:0000313" key="2">
    <source>
        <dbReference type="EMBL" id="GBL76612.1"/>
    </source>
</evidence>
<comment type="caution">
    <text evidence="2">The sequence shown here is derived from an EMBL/GenBank/DDBJ whole genome shotgun (WGS) entry which is preliminary data.</text>
</comment>
<evidence type="ECO:0000256" key="1">
    <source>
        <dbReference type="SAM" id="MobiDB-lite"/>
    </source>
</evidence>
<organism evidence="2 3">
    <name type="scientific">Araneus ventricosus</name>
    <name type="common">Orbweaver spider</name>
    <name type="synonym">Epeira ventricosa</name>
    <dbReference type="NCBI Taxonomy" id="182803"/>
    <lineage>
        <taxon>Eukaryota</taxon>
        <taxon>Metazoa</taxon>
        <taxon>Ecdysozoa</taxon>
        <taxon>Arthropoda</taxon>
        <taxon>Chelicerata</taxon>
        <taxon>Arachnida</taxon>
        <taxon>Araneae</taxon>
        <taxon>Araneomorphae</taxon>
        <taxon>Entelegynae</taxon>
        <taxon>Araneoidea</taxon>
        <taxon>Araneidae</taxon>
        <taxon>Araneus</taxon>
    </lineage>
</organism>
<dbReference type="Proteomes" id="UP000499080">
    <property type="component" value="Unassembled WGS sequence"/>
</dbReference>
<dbReference type="AlphaFoldDB" id="A0A4Y2A9Z4"/>
<sequence length="156" mass="17974">MFVGIVTNTECRFPAMLALWLGREFYRLKKEALLFDVKTVPYSLVLYHSDVEDTRRKSLNSQTVESLGTENIERKYEAMDTSETIANENGATNDEPKVAVDNFNLSDELNGPESLPNYGKSSHSTPTKCESKKKAKYIVKRQHKNHKYRKKKKKHC</sequence>